<evidence type="ECO:0000313" key="2">
    <source>
        <dbReference type="Proteomes" id="UP000239867"/>
    </source>
</evidence>
<dbReference type="KEGG" id="deo:CAY53_00195"/>
<evidence type="ECO:0000313" key="1">
    <source>
        <dbReference type="EMBL" id="AVD70093.1"/>
    </source>
</evidence>
<proteinExistence type="predicted"/>
<dbReference type="RefSeq" id="WP_104935419.1">
    <property type="nucleotide sequence ID" value="NZ_CP021255.1"/>
</dbReference>
<accession>A0A2L1GK95</accession>
<reference evidence="1 2" key="1">
    <citation type="journal article" date="2018" name="MBio">
        <title>Insights into the evolution of host association through the isolation and characterization of a novel human periodontal pathobiont, Desulfobulbus oralis.</title>
        <authorList>
            <person name="Cross K.L."/>
            <person name="Chirania P."/>
            <person name="Xiong W."/>
            <person name="Beall C.J."/>
            <person name="Elkins J.G."/>
            <person name="Giannone R.J."/>
            <person name="Griffen A.L."/>
            <person name="Guss A.M."/>
            <person name="Hettich R.L."/>
            <person name="Joshi S.S."/>
            <person name="Mokrzan E.M."/>
            <person name="Martin R.K."/>
            <person name="Zhulin I.B."/>
            <person name="Leys E.J."/>
            <person name="Podar M."/>
        </authorList>
    </citation>
    <scope>NUCLEOTIDE SEQUENCE [LARGE SCALE GENOMIC DNA]</scope>
    <source>
        <strain evidence="1 2">ORNL</strain>
    </source>
</reference>
<organism evidence="1 2">
    <name type="scientific">Desulfobulbus oralis</name>
    <dbReference type="NCBI Taxonomy" id="1986146"/>
    <lineage>
        <taxon>Bacteria</taxon>
        <taxon>Pseudomonadati</taxon>
        <taxon>Thermodesulfobacteriota</taxon>
        <taxon>Desulfobulbia</taxon>
        <taxon>Desulfobulbales</taxon>
        <taxon>Desulfobulbaceae</taxon>
        <taxon>Desulfobulbus</taxon>
    </lineage>
</organism>
<protein>
    <submittedName>
        <fullName evidence="1">Uncharacterized protein</fullName>
    </submittedName>
</protein>
<dbReference type="AlphaFoldDB" id="A0A2L1GK95"/>
<sequence>MLPVACMLLESAASPDWVLPLVTAFSPLVHLCPLPGPGAEEAGLRRLAEKGRLLAHCSLPCPNPWFITQNPIVADALLAACREAGGAPMALPGLLLPATAGPELLQQQCPELLDGLAALQDAADEDVQRLADACAESLRHSEARPKEGPGALCRLRLFVLPQTSLALLLADLTAGERPGLQPQTRPCLLGLLQKAGQAAGG</sequence>
<gene>
    <name evidence="1" type="ORF">CAY53_00195</name>
</gene>
<keyword evidence="2" id="KW-1185">Reference proteome</keyword>
<name>A0A2L1GK95_9BACT</name>
<dbReference type="EMBL" id="CP021255">
    <property type="protein sequence ID" value="AVD70093.1"/>
    <property type="molecule type" value="Genomic_DNA"/>
</dbReference>
<dbReference type="Proteomes" id="UP000239867">
    <property type="component" value="Chromosome"/>
</dbReference>